<dbReference type="RefSeq" id="WP_160927090.1">
    <property type="nucleotide sequence ID" value="NZ_WWEU01000001.1"/>
</dbReference>
<dbReference type="InterPro" id="IPR000182">
    <property type="entry name" value="GNAT_dom"/>
</dbReference>
<name>A0A6L8LT43_9VIBR</name>
<comment type="caution">
    <text evidence="2">The sequence shown here is derived from an EMBL/GenBank/DDBJ whole genome shotgun (WGS) entry which is preliminary data.</text>
</comment>
<sequence length="140" mass="15880">MNVHFLEKAPYDVKVLQVLLQLRPNYSLEGLSQQIEKQQQDGYKVAYVKSDDQILAVSGFCIGEKLAWGKYMYIDDLITNEVCRSAGVGTFLLSWLKTYAKEAGCAQLHLDSGVQRFSAHRFYLSNGFNIASHHFSLLEL</sequence>
<organism evidence="2 3">
    <name type="scientific">Vibrio tetraodonis subsp. pristinus</name>
    <dbReference type="NCBI Taxonomy" id="2695891"/>
    <lineage>
        <taxon>Bacteria</taxon>
        <taxon>Pseudomonadati</taxon>
        <taxon>Pseudomonadota</taxon>
        <taxon>Gammaproteobacteria</taxon>
        <taxon>Vibrionales</taxon>
        <taxon>Vibrionaceae</taxon>
        <taxon>Vibrio</taxon>
    </lineage>
</organism>
<dbReference type="Gene3D" id="3.40.630.30">
    <property type="match status" value="1"/>
</dbReference>
<dbReference type="Pfam" id="PF00583">
    <property type="entry name" value="Acetyltransf_1"/>
    <property type="match status" value="1"/>
</dbReference>
<dbReference type="GO" id="GO:0016747">
    <property type="term" value="F:acyltransferase activity, transferring groups other than amino-acyl groups"/>
    <property type="evidence" value="ECO:0007669"/>
    <property type="project" value="InterPro"/>
</dbReference>
<evidence type="ECO:0000313" key="3">
    <source>
        <dbReference type="Proteomes" id="UP000478571"/>
    </source>
</evidence>
<dbReference type="EMBL" id="WWEU01000001">
    <property type="protein sequence ID" value="MYM58336.1"/>
    <property type="molecule type" value="Genomic_DNA"/>
</dbReference>
<dbReference type="InterPro" id="IPR016181">
    <property type="entry name" value="Acyl_CoA_acyltransferase"/>
</dbReference>
<proteinExistence type="predicted"/>
<dbReference type="AlphaFoldDB" id="A0A6L8LT43"/>
<dbReference type="SUPFAM" id="SSF55729">
    <property type="entry name" value="Acyl-CoA N-acyltransferases (Nat)"/>
    <property type="match status" value="1"/>
</dbReference>
<feature type="domain" description="N-acetyltransferase" evidence="1">
    <location>
        <begin position="3"/>
        <end position="140"/>
    </location>
</feature>
<evidence type="ECO:0000313" key="2">
    <source>
        <dbReference type="EMBL" id="MYM58336.1"/>
    </source>
</evidence>
<dbReference type="Proteomes" id="UP000478571">
    <property type="component" value="Unassembled WGS sequence"/>
</dbReference>
<gene>
    <name evidence="2" type="ORF">GTG28_03800</name>
</gene>
<protein>
    <submittedName>
        <fullName evidence="2">GNAT family N-acetyltransferase</fullName>
    </submittedName>
</protein>
<dbReference type="CDD" id="cd04301">
    <property type="entry name" value="NAT_SF"/>
    <property type="match status" value="1"/>
</dbReference>
<dbReference type="PROSITE" id="PS51186">
    <property type="entry name" value="GNAT"/>
    <property type="match status" value="1"/>
</dbReference>
<keyword evidence="3" id="KW-1185">Reference proteome</keyword>
<evidence type="ECO:0000259" key="1">
    <source>
        <dbReference type="PROSITE" id="PS51186"/>
    </source>
</evidence>
<accession>A0A6L8LT43</accession>
<keyword evidence="2" id="KW-0808">Transferase</keyword>
<reference evidence="2 3" key="1">
    <citation type="submission" date="2020-01" db="EMBL/GenBank/DDBJ databases">
        <title>Draft Genome Sequence of Vibrio sp. strain OCN044, Isolated from a Healthy Coral at Palmyra Atoll.</title>
        <authorList>
            <person name="Videau P."/>
            <person name="Loughran R."/>
            <person name="Esquivel A."/>
            <person name="Deadmond M."/>
            <person name="Paddock B.E."/>
            <person name="Saw J.H."/>
            <person name="Ushijima B."/>
        </authorList>
    </citation>
    <scope>NUCLEOTIDE SEQUENCE [LARGE SCALE GENOMIC DNA]</scope>
    <source>
        <strain evidence="2 3">OCN044</strain>
    </source>
</reference>